<reference evidence="1" key="1">
    <citation type="journal article" date="2023" name="Mol. Phylogenet. Evol.">
        <title>Genome-scale phylogeny and comparative genomics of the fungal order Sordariales.</title>
        <authorList>
            <person name="Hensen N."/>
            <person name="Bonometti L."/>
            <person name="Westerberg I."/>
            <person name="Brannstrom I.O."/>
            <person name="Guillou S."/>
            <person name="Cros-Aarteil S."/>
            <person name="Calhoun S."/>
            <person name="Haridas S."/>
            <person name="Kuo A."/>
            <person name="Mondo S."/>
            <person name="Pangilinan J."/>
            <person name="Riley R."/>
            <person name="LaButti K."/>
            <person name="Andreopoulos B."/>
            <person name="Lipzen A."/>
            <person name="Chen C."/>
            <person name="Yan M."/>
            <person name="Daum C."/>
            <person name="Ng V."/>
            <person name="Clum A."/>
            <person name="Steindorff A."/>
            <person name="Ohm R.A."/>
            <person name="Martin F."/>
            <person name="Silar P."/>
            <person name="Natvig D.O."/>
            <person name="Lalanne C."/>
            <person name="Gautier V."/>
            <person name="Ament-Velasquez S.L."/>
            <person name="Kruys A."/>
            <person name="Hutchinson M.I."/>
            <person name="Powell A.J."/>
            <person name="Barry K."/>
            <person name="Miller A.N."/>
            <person name="Grigoriev I.V."/>
            <person name="Debuchy R."/>
            <person name="Gladieux P."/>
            <person name="Hiltunen Thoren M."/>
            <person name="Johannesson H."/>
        </authorList>
    </citation>
    <scope>NUCLEOTIDE SEQUENCE</scope>
    <source>
        <strain evidence="1">CBS 990.96</strain>
    </source>
</reference>
<evidence type="ECO:0000313" key="2">
    <source>
        <dbReference type="Proteomes" id="UP001301958"/>
    </source>
</evidence>
<evidence type="ECO:0000313" key="1">
    <source>
        <dbReference type="EMBL" id="KAK4228115.1"/>
    </source>
</evidence>
<dbReference type="EMBL" id="MU865323">
    <property type="protein sequence ID" value="KAK4228115.1"/>
    <property type="molecule type" value="Genomic_DNA"/>
</dbReference>
<comment type="caution">
    <text evidence="1">The sequence shown here is derived from an EMBL/GenBank/DDBJ whole genome shotgun (WGS) entry which is preliminary data.</text>
</comment>
<proteinExistence type="predicted"/>
<accession>A0AAN7BRD9</accession>
<sequence>MALDKKEQELDPFVAATIHNHKFSAICKLPEEILIMMISQLDLTDPIDLVAIFCLGRVSTAPAPHLRSLQTGPRP</sequence>
<evidence type="ECO:0008006" key="3">
    <source>
        <dbReference type="Google" id="ProtNLM"/>
    </source>
</evidence>
<name>A0AAN7BRD9_9PEZI</name>
<organism evidence="1 2">
    <name type="scientific">Podospora fimiseda</name>
    <dbReference type="NCBI Taxonomy" id="252190"/>
    <lineage>
        <taxon>Eukaryota</taxon>
        <taxon>Fungi</taxon>
        <taxon>Dikarya</taxon>
        <taxon>Ascomycota</taxon>
        <taxon>Pezizomycotina</taxon>
        <taxon>Sordariomycetes</taxon>
        <taxon>Sordariomycetidae</taxon>
        <taxon>Sordariales</taxon>
        <taxon>Podosporaceae</taxon>
        <taxon>Podospora</taxon>
    </lineage>
</organism>
<reference evidence="1" key="2">
    <citation type="submission" date="2023-05" db="EMBL/GenBank/DDBJ databases">
        <authorList>
            <consortium name="Lawrence Berkeley National Laboratory"/>
            <person name="Steindorff A."/>
            <person name="Hensen N."/>
            <person name="Bonometti L."/>
            <person name="Westerberg I."/>
            <person name="Brannstrom I.O."/>
            <person name="Guillou S."/>
            <person name="Cros-Aarteil S."/>
            <person name="Calhoun S."/>
            <person name="Haridas S."/>
            <person name="Kuo A."/>
            <person name="Mondo S."/>
            <person name="Pangilinan J."/>
            <person name="Riley R."/>
            <person name="Labutti K."/>
            <person name="Andreopoulos B."/>
            <person name="Lipzen A."/>
            <person name="Chen C."/>
            <person name="Yanf M."/>
            <person name="Daum C."/>
            <person name="Ng V."/>
            <person name="Clum A."/>
            <person name="Ohm R."/>
            <person name="Martin F."/>
            <person name="Silar P."/>
            <person name="Natvig D."/>
            <person name="Lalanne C."/>
            <person name="Gautier V."/>
            <person name="Ament-Velasquez S.L."/>
            <person name="Kruys A."/>
            <person name="Hutchinson M.I."/>
            <person name="Powell A.J."/>
            <person name="Barry K."/>
            <person name="Miller A.N."/>
            <person name="Grigoriev I.V."/>
            <person name="Debuchy R."/>
            <person name="Gladieux P."/>
            <person name="Thoren M.H."/>
            <person name="Johannesson H."/>
        </authorList>
    </citation>
    <scope>NUCLEOTIDE SEQUENCE</scope>
    <source>
        <strain evidence="1">CBS 990.96</strain>
    </source>
</reference>
<dbReference type="Proteomes" id="UP001301958">
    <property type="component" value="Unassembled WGS sequence"/>
</dbReference>
<gene>
    <name evidence="1" type="ORF">QBC38DRAFT_454665</name>
</gene>
<keyword evidence="2" id="KW-1185">Reference proteome</keyword>
<dbReference type="AlphaFoldDB" id="A0AAN7BRD9"/>
<protein>
    <recommendedName>
        <fullName evidence="3">F-box domain-containing protein</fullName>
    </recommendedName>
</protein>